<evidence type="ECO:0000313" key="4">
    <source>
        <dbReference type="Proteomes" id="UP000218711"/>
    </source>
</evidence>
<dbReference type="Gene3D" id="3.40.50.10490">
    <property type="entry name" value="Glucose-6-phosphate isomerase like protein, domain 1"/>
    <property type="match status" value="2"/>
</dbReference>
<proteinExistence type="predicted"/>
<evidence type="ECO:0000259" key="2">
    <source>
        <dbReference type="PROSITE" id="PS51464"/>
    </source>
</evidence>
<protein>
    <recommendedName>
        <fullName evidence="2">SIS domain-containing protein</fullName>
    </recommendedName>
</protein>
<dbReference type="Pfam" id="PF01380">
    <property type="entry name" value="SIS"/>
    <property type="match status" value="1"/>
</dbReference>
<evidence type="ECO:0000256" key="1">
    <source>
        <dbReference type="ARBA" id="ARBA00022737"/>
    </source>
</evidence>
<dbReference type="InterPro" id="IPR035466">
    <property type="entry name" value="GlmS/AgaS_SIS"/>
</dbReference>
<dbReference type="CDD" id="cd05009">
    <property type="entry name" value="SIS_GlmS_GlmD_2"/>
    <property type="match status" value="1"/>
</dbReference>
<dbReference type="GO" id="GO:0097367">
    <property type="term" value="F:carbohydrate derivative binding"/>
    <property type="evidence" value="ECO:0007669"/>
    <property type="project" value="InterPro"/>
</dbReference>
<accession>A0A2A5SSE5</accession>
<reference evidence="3 4" key="1">
    <citation type="submission" date="2014-12" db="EMBL/GenBank/DDBJ databases">
        <title>Draft genome sequences of 10 type strains of Lactococcus.</title>
        <authorList>
            <person name="Sun Z."/>
            <person name="Zhong Z."/>
            <person name="Liu W."/>
            <person name="Zhang W."/>
            <person name="Zhang H."/>
        </authorList>
    </citation>
    <scope>NUCLEOTIDE SEQUENCE [LARGE SCALE GENOMIC DNA]</scope>
    <source>
        <strain evidence="3 4">DSM 21502</strain>
    </source>
</reference>
<dbReference type="AlphaFoldDB" id="A0A2A5SSE5"/>
<dbReference type="EMBL" id="JXKC01000007">
    <property type="protein sequence ID" value="PCS18025.1"/>
    <property type="molecule type" value="Genomic_DNA"/>
</dbReference>
<dbReference type="InterPro" id="IPR046348">
    <property type="entry name" value="SIS_dom_sf"/>
</dbReference>
<dbReference type="PROSITE" id="PS51464">
    <property type="entry name" value="SIS"/>
    <property type="match status" value="1"/>
</dbReference>
<dbReference type="CDD" id="cd05008">
    <property type="entry name" value="SIS_GlmS_GlmD_1"/>
    <property type="match status" value="1"/>
</dbReference>
<dbReference type="PANTHER" id="PTHR10937:SF17">
    <property type="entry name" value="GLUCOSAMINE-FRUCTOSE-6-PHOSPHATE AMINOTRANSFERASE"/>
    <property type="match status" value="1"/>
</dbReference>
<name>A0A2A5SSE5_LACLC</name>
<dbReference type="GO" id="GO:0006047">
    <property type="term" value="P:UDP-N-acetylglucosamine metabolic process"/>
    <property type="evidence" value="ECO:0007669"/>
    <property type="project" value="TreeGrafter"/>
</dbReference>
<dbReference type="InterPro" id="IPR035490">
    <property type="entry name" value="GlmS/FrlB_SIS"/>
</dbReference>
<dbReference type="RefSeq" id="WP_096816347.1">
    <property type="nucleotide sequence ID" value="NZ_JXKC01000007.1"/>
</dbReference>
<gene>
    <name evidence="3" type="ORF">RU92_GL002330</name>
</gene>
<sequence>MVEENKPTIMTYIKEEQEVLSNILKNYPNNCSVIKGNNWLILATGSSINAAYSAKYYIEKILDVYLTIEEPFKFHYYEKLKEETDNVIGISQSGESTSTIDALKAIKKLKPELTMYGLTSKRESELAQVVNEVIEIENGIERVGYVTKGFTATIFKLMLSGLKTAKNKGLISEQEEAKELSSFEKAINKISDIIEKTENFYEKWSEKLGQAERFTSLCTGALIGTAMEMQTKFSETIRIPSQGMDIEVFMHGPYFEVNSKHQHFYIDSNSPMNQRLFNLRDYEKQYVGQVYTISLNKSQNDSELGLELEIDECKAGLFMIIPFQILAHHIAEARGNHLSQRIYTDFGLAMKSKTKPGDYA</sequence>
<evidence type="ECO:0000313" key="3">
    <source>
        <dbReference type="EMBL" id="PCS18025.1"/>
    </source>
</evidence>
<comment type="caution">
    <text evidence="3">The sequence shown here is derived from an EMBL/GenBank/DDBJ whole genome shotgun (WGS) entry which is preliminary data.</text>
</comment>
<dbReference type="SUPFAM" id="SSF53697">
    <property type="entry name" value="SIS domain"/>
    <property type="match status" value="1"/>
</dbReference>
<dbReference type="GO" id="GO:0006002">
    <property type="term" value="P:fructose 6-phosphate metabolic process"/>
    <property type="evidence" value="ECO:0007669"/>
    <property type="project" value="TreeGrafter"/>
</dbReference>
<dbReference type="PANTHER" id="PTHR10937">
    <property type="entry name" value="GLUCOSAMINE--FRUCTOSE-6-PHOSPHATE AMINOTRANSFERASE, ISOMERIZING"/>
    <property type="match status" value="1"/>
</dbReference>
<dbReference type="GO" id="GO:0006487">
    <property type="term" value="P:protein N-linked glycosylation"/>
    <property type="evidence" value="ECO:0007669"/>
    <property type="project" value="TreeGrafter"/>
</dbReference>
<feature type="domain" description="SIS" evidence="2">
    <location>
        <begin position="29"/>
        <end position="170"/>
    </location>
</feature>
<keyword evidence="1" id="KW-0677">Repeat</keyword>
<organism evidence="3 4">
    <name type="scientific">Lactococcus cremoris subsp. tructae</name>
    <dbReference type="NCBI Taxonomy" id="542833"/>
    <lineage>
        <taxon>Bacteria</taxon>
        <taxon>Bacillati</taxon>
        <taxon>Bacillota</taxon>
        <taxon>Bacilli</taxon>
        <taxon>Lactobacillales</taxon>
        <taxon>Streptococcaceae</taxon>
        <taxon>Lactococcus</taxon>
    </lineage>
</organism>
<dbReference type="GO" id="GO:0004360">
    <property type="term" value="F:glutamine-fructose-6-phosphate transaminase (isomerizing) activity"/>
    <property type="evidence" value="ECO:0007669"/>
    <property type="project" value="TreeGrafter"/>
</dbReference>
<dbReference type="Proteomes" id="UP000218711">
    <property type="component" value="Unassembled WGS sequence"/>
</dbReference>
<dbReference type="InterPro" id="IPR001347">
    <property type="entry name" value="SIS_dom"/>
</dbReference>